<evidence type="ECO:0000259" key="13">
    <source>
        <dbReference type="Pfam" id="PF08245"/>
    </source>
</evidence>
<dbReference type="Pfam" id="PF08245">
    <property type="entry name" value="Mur_ligase_M"/>
    <property type="match status" value="1"/>
</dbReference>
<comment type="function">
    <text evidence="10 11">Involved in cell wall formation. Catalyzes the final step in the synthesis of UDP-N-acetylmuramoyl-pentapeptide, the precursor of murein.</text>
</comment>
<keyword evidence="6 10" id="KW-0133">Cell shape</keyword>
<evidence type="ECO:0000256" key="7">
    <source>
        <dbReference type="ARBA" id="ARBA00022984"/>
    </source>
</evidence>
<comment type="caution">
    <text evidence="14">The sequence shown here is derived from an EMBL/GenBank/DDBJ whole genome shotgun (WGS) entry which is preliminary data.</text>
</comment>
<dbReference type="InterPro" id="IPR013221">
    <property type="entry name" value="Mur_ligase_cen"/>
</dbReference>
<evidence type="ECO:0000256" key="4">
    <source>
        <dbReference type="ARBA" id="ARBA00022741"/>
    </source>
</evidence>
<protein>
    <recommendedName>
        <fullName evidence="10 11">UDP-N-acetylmuramoyl-tripeptide--D-alanyl-D-alanine ligase</fullName>
        <ecNumber evidence="10 11">6.3.2.10</ecNumber>
    </recommendedName>
    <alternativeName>
        <fullName evidence="10">D-alanyl-D-alanine-adding enzyme</fullName>
    </alternativeName>
</protein>
<dbReference type="GO" id="GO:0005524">
    <property type="term" value="F:ATP binding"/>
    <property type="evidence" value="ECO:0007669"/>
    <property type="project" value="UniProtKB-UniRule"/>
</dbReference>
<dbReference type="GO" id="GO:0008360">
    <property type="term" value="P:regulation of cell shape"/>
    <property type="evidence" value="ECO:0007669"/>
    <property type="project" value="UniProtKB-KW"/>
</dbReference>
<keyword evidence="3 10" id="KW-0132">Cell division</keyword>
<dbReference type="Gene3D" id="3.90.190.20">
    <property type="entry name" value="Mur ligase, C-terminal domain"/>
    <property type="match status" value="1"/>
</dbReference>
<dbReference type="Proteomes" id="UP001139701">
    <property type="component" value="Unassembled WGS sequence"/>
</dbReference>
<dbReference type="SUPFAM" id="SSF63418">
    <property type="entry name" value="MurE/MurF N-terminal domain"/>
    <property type="match status" value="1"/>
</dbReference>
<evidence type="ECO:0000256" key="5">
    <source>
        <dbReference type="ARBA" id="ARBA00022840"/>
    </source>
</evidence>
<comment type="pathway">
    <text evidence="10 11">Cell wall biogenesis; peptidoglycan biosynthesis.</text>
</comment>
<dbReference type="InterPro" id="IPR005863">
    <property type="entry name" value="UDP-N-AcMur_synth"/>
</dbReference>
<dbReference type="GO" id="GO:0071555">
    <property type="term" value="P:cell wall organization"/>
    <property type="evidence" value="ECO:0007669"/>
    <property type="project" value="UniProtKB-KW"/>
</dbReference>
<dbReference type="InterPro" id="IPR036615">
    <property type="entry name" value="Mur_ligase_C_dom_sf"/>
</dbReference>
<dbReference type="NCBIfam" id="TIGR01143">
    <property type="entry name" value="murF"/>
    <property type="match status" value="1"/>
</dbReference>
<dbReference type="AlphaFoldDB" id="A0A9X2B7W2"/>
<evidence type="ECO:0000256" key="3">
    <source>
        <dbReference type="ARBA" id="ARBA00022618"/>
    </source>
</evidence>
<dbReference type="GO" id="GO:0051301">
    <property type="term" value="P:cell division"/>
    <property type="evidence" value="ECO:0007669"/>
    <property type="project" value="UniProtKB-KW"/>
</dbReference>
<dbReference type="InterPro" id="IPR036565">
    <property type="entry name" value="Mur-like_cat_sf"/>
</dbReference>
<feature type="domain" description="Mur ligase central" evidence="13">
    <location>
        <begin position="126"/>
        <end position="311"/>
    </location>
</feature>
<comment type="subcellular location">
    <subcellularLocation>
        <location evidence="10 11">Cytoplasm</location>
    </subcellularLocation>
</comment>
<sequence>MHTSTTSTSRLDPWTIHDLQQATQGTWHQGIQPSASQSKQSIERIVTDSRDATIGDAFLALKGERFDAHDFVAKVATQNASCVIVERAIEGVNIPQLIVADTRLALGHLGASRRQQCQDLKVVALTGSSGKTTTKEMLGSIFSRLGETLVTRGNLNNDLGVPIMLLELRADHRYAVMELGASHIGEIDYTSGLVQPDAAGILNIGTAHLGEFGGRDAICKAKSEIYAHIKNHGTAIIPAQDDYAQQIQNTVNDVADGRAQIRFGQGGDVYATNIEILAQSSRFTLNTPKGSVQIDLPFAGAHNVQNAEAATSFALAMGVSLDDIAIGLQQATGAKGRLNFIEKDQTLFIDDTYNANPNSMRAAAQVLLQQQGIKVMVMGDIGELGDDAEHEHRKLGQDLAQLKLDYIIAVGEYAPAVARGADVAHCYAFATQDEAQVRLEQIIQQHQPQPVSLLFKGSRYTHMEHLLDALMEKL</sequence>
<name>A0A9X2B7W2_9GAMM</name>
<evidence type="ECO:0000256" key="2">
    <source>
        <dbReference type="ARBA" id="ARBA00022598"/>
    </source>
</evidence>
<dbReference type="RefSeq" id="WP_241570033.1">
    <property type="nucleotide sequence ID" value="NZ_JAKUML010000001.1"/>
</dbReference>
<keyword evidence="1 10" id="KW-0963">Cytoplasm</keyword>
<feature type="domain" description="Mur ligase C-terminal" evidence="12">
    <location>
        <begin position="336"/>
        <end position="437"/>
    </location>
</feature>
<evidence type="ECO:0000256" key="11">
    <source>
        <dbReference type="RuleBase" id="RU004136"/>
    </source>
</evidence>
<dbReference type="PANTHER" id="PTHR43024:SF1">
    <property type="entry name" value="UDP-N-ACETYLMURAMOYL-TRIPEPTIDE--D-ALANYL-D-ALANINE LIGASE"/>
    <property type="match status" value="1"/>
</dbReference>
<evidence type="ECO:0000256" key="8">
    <source>
        <dbReference type="ARBA" id="ARBA00023306"/>
    </source>
</evidence>
<evidence type="ECO:0000256" key="1">
    <source>
        <dbReference type="ARBA" id="ARBA00022490"/>
    </source>
</evidence>
<organism evidence="14 15">
    <name type="scientific">Acinetobacter sedimenti</name>
    <dbReference type="NCBI Taxonomy" id="2919922"/>
    <lineage>
        <taxon>Bacteria</taxon>
        <taxon>Pseudomonadati</taxon>
        <taxon>Pseudomonadota</taxon>
        <taxon>Gammaproteobacteria</taxon>
        <taxon>Moraxellales</taxon>
        <taxon>Moraxellaceae</taxon>
        <taxon>Acinetobacter</taxon>
    </lineage>
</organism>
<dbReference type="GO" id="GO:0047480">
    <property type="term" value="F:UDP-N-acetylmuramoyl-tripeptide-D-alanyl-D-alanine ligase activity"/>
    <property type="evidence" value="ECO:0007669"/>
    <property type="project" value="UniProtKB-UniRule"/>
</dbReference>
<dbReference type="Gene3D" id="3.40.1190.10">
    <property type="entry name" value="Mur-like, catalytic domain"/>
    <property type="match status" value="1"/>
</dbReference>
<dbReference type="InterPro" id="IPR004101">
    <property type="entry name" value="Mur_ligase_C"/>
</dbReference>
<dbReference type="PANTHER" id="PTHR43024">
    <property type="entry name" value="UDP-N-ACETYLMURAMOYL-TRIPEPTIDE--D-ALANYL-D-ALANINE LIGASE"/>
    <property type="match status" value="1"/>
</dbReference>
<evidence type="ECO:0000256" key="6">
    <source>
        <dbReference type="ARBA" id="ARBA00022960"/>
    </source>
</evidence>
<dbReference type="Gene3D" id="3.40.1390.10">
    <property type="entry name" value="MurE/MurF, N-terminal domain"/>
    <property type="match status" value="1"/>
</dbReference>
<accession>A0A9X2B7W2</accession>
<dbReference type="Pfam" id="PF02875">
    <property type="entry name" value="Mur_ligase_C"/>
    <property type="match status" value="1"/>
</dbReference>
<feature type="binding site" evidence="10">
    <location>
        <begin position="127"/>
        <end position="133"/>
    </location>
    <ligand>
        <name>ATP</name>
        <dbReference type="ChEBI" id="CHEBI:30616"/>
    </ligand>
</feature>
<keyword evidence="4 10" id="KW-0547">Nucleotide-binding</keyword>
<dbReference type="HAMAP" id="MF_02019">
    <property type="entry name" value="MurF"/>
    <property type="match status" value="1"/>
</dbReference>
<evidence type="ECO:0000256" key="9">
    <source>
        <dbReference type="ARBA" id="ARBA00023316"/>
    </source>
</evidence>
<keyword evidence="8 10" id="KW-0131">Cell cycle</keyword>
<dbReference type="GO" id="GO:0005737">
    <property type="term" value="C:cytoplasm"/>
    <property type="evidence" value="ECO:0007669"/>
    <property type="project" value="UniProtKB-SubCell"/>
</dbReference>
<dbReference type="GO" id="GO:0009252">
    <property type="term" value="P:peptidoglycan biosynthetic process"/>
    <property type="evidence" value="ECO:0007669"/>
    <property type="project" value="UniProtKB-UniRule"/>
</dbReference>
<keyword evidence="7 10" id="KW-0573">Peptidoglycan synthesis</keyword>
<dbReference type="InterPro" id="IPR051046">
    <property type="entry name" value="MurCDEF_CellWall_CoF430Synth"/>
</dbReference>
<gene>
    <name evidence="10 14" type="primary">murF</name>
    <name evidence="14" type="ORF">MKI79_00540</name>
</gene>
<keyword evidence="2 10" id="KW-0436">Ligase</keyword>
<dbReference type="SUPFAM" id="SSF53623">
    <property type="entry name" value="MurD-like peptide ligases, catalytic domain"/>
    <property type="match status" value="1"/>
</dbReference>
<keyword evidence="9 10" id="KW-0961">Cell wall biogenesis/degradation</keyword>
<keyword evidence="15" id="KW-1185">Reference proteome</keyword>
<dbReference type="EC" id="6.3.2.10" evidence="10 11"/>
<comment type="similarity">
    <text evidence="10">Belongs to the MurCDEF family. MurF subfamily.</text>
</comment>
<evidence type="ECO:0000313" key="14">
    <source>
        <dbReference type="EMBL" id="MCJ8145419.1"/>
    </source>
</evidence>
<keyword evidence="5 10" id="KW-0067">ATP-binding</keyword>
<dbReference type="InterPro" id="IPR035911">
    <property type="entry name" value="MurE/MurF_N"/>
</dbReference>
<evidence type="ECO:0000313" key="15">
    <source>
        <dbReference type="Proteomes" id="UP001139701"/>
    </source>
</evidence>
<evidence type="ECO:0000256" key="10">
    <source>
        <dbReference type="HAMAP-Rule" id="MF_02019"/>
    </source>
</evidence>
<reference evidence="14" key="1">
    <citation type="submission" date="2022-02" db="EMBL/GenBank/DDBJ databases">
        <title>Acinetobacter A3.8 sp. nov., isolated from Sediment (Zhairuo Island).</title>
        <authorList>
            <person name="Zheng K."/>
        </authorList>
    </citation>
    <scope>NUCLEOTIDE SEQUENCE</scope>
    <source>
        <strain evidence="14">A3.8</strain>
    </source>
</reference>
<proteinExistence type="inferred from homology"/>
<dbReference type="EMBL" id="JAKUML010000001">
    <property type="protein sequence ID" value="MCJ8145419.1"/>
    <property type="molecule type" value="Genomic_DNA"/>
</dbReference>
<dbReference type="SUPFAM" id="SSF53244">
    <property type="entry name" value="MurD-like peptide ligases, peptide-binding domain"/>
    <property type="match status" value="1"/>
</dbReference>
<comment type="catalytic activity">
    <reaction evidence="10 11">
        <text>D-alanyl-D-alanine + UDP-N-acetyl-alpha-D-muramoyl-L-alanyl-gamma-D-glutamyl-meso-2,6-diaminopimelate + ATP = UDP-N-acetyl-alpha-D-muramoyl-L-alanyl-gamma-D-glutamyl-meso-2,6-diaminopimeloyl-D-alanyl-D-alanine + ADP + phosphate + H(+)</text>
        <dbReference type="Rhea" id="RHEA:28374"/>
        <dbReference type="ChEBI" id="CHEBI:15378"/>
        <dbReference type="ChEBI" id="CHEBI:30616"/>
        <dbReference type="ChEBI" id="CHEBI:43474"/>
        <dbReference type="ChEBI" id="CHEBI:57822"/>
        <dbReference type="ChEBI" id="CHEBI:61386"/>
        <dbReference type="ChEBI" id="CHEBI:83905"/>
        <dbReference type="ChEBI" id="CHEBI:456216"/>
        <dbReference type="EC" id="6.3.2.10"/>
    </reaction>
</comment>
<evidence type="ECO:0000259" key="12">
    <source>
        <dbReference type="Pfam" id="PF02875"/>
    </source>
</evidence>